<dbReference type="InterPro" id="IPR008930">
    <property type="entry name" value="Terpenoid_cyclase/PrenylTrfase"/>
</dbReference>
<feature type="region of interest" description="Disordered" evidence="1">
    <location>
        <begin position="379"/>
        <end position="412"/>
    </location>
</feature>
<protein>
    <recommendedName>
        <fullName evidence="4">Twin-arginine translocation signal domain-containing protein</fullName>
    </recommendedName>
</protein>
<dbReference type="OrthoDB" id="3495297at2"/>
<dbReference type="AlphaFoldDB" id="A0A345HJ79"/>
<evidence type="ECO:0008006" key="4">
    <source>
        <dbReference type="Google" id="ProtNLM"/>
    </source>
</evidence>
<dbReference type="KEGG" id="spad:DVK44_02635"/>
<dbReference type="EMBL" id="CP031194">
    <property type="protein sequence ID" value="AXG76753.1"/>
    <property type="molecule type" value="Genomic_DNA"/>
</dbReference>
<evidence type="ECO:0000313" key="2">
    <source>
        <dbReference type="EMBL" id="AXG76753.1"/>
    </source>
</evidence>
<reference evidence="3" key="1">
    <citation type="submission" date="2018-07" db="EMBL/GenBank/DDBJ databases">
        <authorList>
            <person name="Zhao J."/>
        </authorList>
    </citation>
    <scope>NUCLEOTIDE SEQUENCE [LARGE SCALE GENOMIC DNA]</scope>
    <source>
        <strain evidence="3">GSSD-12</strain>
    </source>
</reference>
<evidence type="ECO:0000313" key="3">
    <source>
        <dbReference type="Proteomes" id="UP000253868"/>
    </source>
</evidence>
<dbReference type="InterPro" id="IPR006311">
    <property type="entry name" value="TAT_signal"/>
</dbReference>
<keyword evidence="3" id="KW-1185">Reference proteome</keyword>
<dbReference type="PROSITE" id="PS51318">
    <property type="entry name" value="TAT"/>
    <property type="match status" value="1"/>
</dbReference>
<proteinExistence type="predicted"/>
<dbReference type="RefSeq" id="WP_114658132.1">
    <property type="nucleotide sequence ID" value="NZ_CP031194.1"/>
</dbReference>
<organism evidence="2 3">
    <name type="scientific">Streptomyces paludis</name>
    <dbReference type="NCBI Taxonomy" id="2282738"/>
    <lineage>
        <taxon>Bacteria</taxon>
        <taxon>Bacillati</taxon>
        <taxon>Actinomycetota</taxon>
        <taxon>Actinomycetes</taxon>
        <taxon>Kitasatosporales</taxon>
        <taxon>Streptomycetaceae</taxon>
        <taxon>Streptomyces</taxon>
    </lineage>
</organism>
<accession>A0A345HJ79</accession>
<dbReference type="SUPFAM" id="SSF48239">
    <property type="entry name" value="Terpenoid cyclases/Protein prenyltransferases"/>
    <property type="match status" value="1"/>
</dbReference>
<name>A0A345HJ79_9ACTN</name>
<dbReference type="Proteomes" id="UP000253868">
    <property type="component" value="Chromosome"/>
</dbReference>
<sequence>MTHEDQTRPPMLPPLSRRNFLVGVGTAAAVIGMGSAGAAPALATSDGTVLPLVAPLPAGRPVRTQFAPNEQVLAAYLMIVAPLANSIRDVAPNYGWMEDGWQRTPNQPYNSRIMEHVATLSWFYANDRPWNPYYRDPALLARLDAALGFYLSLQHSDGSYPEYSPTEHHLSPTGFGTVALSAVLRDLRAAGELYDRRLQIRDAIRASSAWLVDTSRPHWNRPVQYANQVVAGLSGVVEAAHILGEPAVSASVPNRLQIILKDGQAPAGFFHEPVAPDAGYNFDVMLPDLGALYKRLPDPAIIQLAERFAAWFGYIVVMEPGRNEGFILSGTSARNIVATFVTTPVDDLDRSALARTLVPHVPALGAFFASAEEKTQARNAWSASTAPVSPRQKQDSSPRLHMHVPQAPTGIPGAQRDAQVAALRYLRESTFTELRKGTLDQQYVFVRRPGYYTAALYGVRQNSLQRTGTNAFWHPVAGMLALTVNSTGPDDWTTVADTVGTASSRGPVNATHHAGSTASGAVIPADSLTGYTGVFTTRYVTTDGAVTTDVTHRSDGIRRVLTTPGASRERIPLIIGTADRVAFANGTAAPYGQETITVTRGLTVTRGNLRFVIDWGVDREAKYAPMDRSYLGNRTHRILTISFSGTLSVDLRVEPAT</sequence>
<evidence type="ECO:0000256" key="1">
    <source>
        <dbReference type="SAM" id="MobiDB-lite"/>
    </source>
</evidence>
<gene>
    <name evidence="2" type="ORF">DVK44_02635</name>
</gene>